<dbReference type="Proteomes" id="UP000239872">
    <property type="component" value="Unassembled WGS sequence"/>
</dbReference>
<dbReference type="EMBL" id="PPSL01000004">
    <property type="protein sequence ID" value="PQJ10308.1"/>
    <property type="molecule type" value="Genomic_DNA"/>
</dbReference>
<gene>
    <name evidence="4" type="ORF">CJD36_016635</name>
</gene>
<dbReference type="InterPro" id="IPR006115">
    <property type="entry name" value="6PGDH_NADP-bd"/>
</dbReference>
<evidence type="ECO:0000313" key="5">
    <source>
        <dbReference type="Proteomes" id="UP000239872"/>
    </source>
</evidence>
<evidence type="ECO:0000259" key="3">
    <source>
        <dbReference type="Pfam" id="PF03446"/>
    </source>
</evidence>
<name>A0A2S7SUA5_9BACT</name>
<dbReference type="SUPFAM" id="SSF48179">
    <property type="entry name" value="6-phosphogluconate dehydrogenase C-terminal domain-like"/>
    <property type="match status" value="1"/>
</dbReference>
<dbReference type="Pfam" id="PF03446">
    <property type="entry name" value="NAD_binding_2"/>
    <property type="match status" value="1"/>
</dbReference>
<dbReference type="InterPro" id="IPR036291">
    <property type="entry name" value="NAD(P)-bd_dom_sf"/>
</dbReference>
<dbReference type="SUPFAM" id="SSF51735">
    <property type="entry name" value="NAD(P)-binding Rossmann-fold domains"/>
    <property type="match status" value="1"/>
</dbReference>
<dbReference type="Gene3D" id="3.40.50.720">
    <property type="entry name" value="NAD(P)-binding Rossmann-like Domain"/>
    <property type="match status" value="1"/>
</dbReference>
<evidence type="ECO:0000256" key="1">
    <source>
        <dbReference type="ARBA" id="ARBA00023002"/>
    </source>
</evidence>
<dbReference type="InterPro" id="IPR013328">
    <property type="entry name" value="6PGD_dom2"/>
</dbReference>
<accession>A0A2S7SUA5</accession>
<organism evidence="4 5">
    <name type="scientific">Flavipsychrobacter stenotrophus</name>
    <dbReference type="NCBI Taxonomy" id="2077091"/>
    <lineage>
        <taxon>Bacteria</taxon>
        <taxon>Pseudomonadati</taxon>
        <taxon>Bacteroidota</taxon>
        <taxon>Chitinophagia</taxon>
        <taxon>Chitinophagales</taxon>
        <taxon>Chitinophagaceae</taxon>
        <taxon>Flavipsychrobacter</taxon>
    </lineage>
</organism>
<dbReference type="Gene3D" id="1.10.1040.10">
    <property type="entry name" value="N-(1-d-carboxylethyl)-l-norvaline Dehydrogenase, domain 2"/>
    <property type="match status" value="1"/>
</dbReference>
<reference evidence="4 5" key="1">
    <citation type="submission" date="2018-01" db="EMBL/GenBank/DDBJ databases">
        <title>A novel member of the phylum Bacteroidetes isolated from glacier ice.</title>
        <authorList>
            <person name="Liu Q."/>
            <person name="Xin Y.-H."/>
        </authorList>
    </citation>
    <scope>NUCLEOTIDE SEQUENCE [LARGE SCALE GENOMIC DNA]</scope>
    <source>
        <strain evidence="4 5">RB1R16</strain>
    </source>
</reference>
<dbReference type="InterPro" id="IPR008927">
    <property type="entry name" value="6-PGluconate_DH-like_C_sf"/>
</dbReference>
<evidence type="ECO:0000313" key="4">
    <source>
        <dbReference type="EMBL" id="PQJ10308.1"/>
    </source>
</evidence>
<dbReference type="AlphaFoldDB" id="A0A2S7SUA5"/>
<feature type="domain" description="6-phosphogluconate dehydrogenase NADP-binding" evidence="3">
    <location>
        <begin position="2"/>
        <end position="154"/>
    </location>
</feature>
<dbReference type="OrthoDB" id="9777604at2"/>
<comment type="caution">
    <text evidence="4">The sequence shown here is derived from an EMBL/GenBank/DDBJ whole genome shotgun (WGS) entry which is preliminary data.</text>
</comment>
<dbReference type="InterPro" id="IPR015815">
    <property type="entry name" value="HIBADH-related"/>
</dbReference>
<dbReference type="InterPro" id="IPR051265">
    <property type="entry name" value="HIBADH-related_NP60_sf"/>
</dbReference>
<evidence type="ECO:0000256" key="2">
    <source>
        <dbReference type="PIRSR" id="PIRSR000103-1"/>
    </source>
</evidence>
<keyword evidence="1" id="KW-0560">Oxidoreductase</keyword>
<dbReference type="RefSeq" id="WP_105040317.1">
    <property type="nucleotide sequence ID" value="NZ_PPSL01000004.1"/>
</dbReference>
<dbReference type="PIRSF" id="PIRSF000103">
    <property type="entry name" value="HIBADH"/>
    <property type="match status" value="1"/>
</dbReference>
<proteinExistence type="predicted"/>
<protein>
    <submittedName>
        <fullName evidence="4">NAD(P)-dependent oxidoreductase</fullName>
    </submittedName>
</protein>
<dbReference type="PANTHER" id="PTHR43580">
    <property type="entry name" value="OXIDOREDUCTASE GLYR1-RELATED"/>
    <property type="match status" value="1"/>
</dbReference>
<keyword evidence="5" id="KW-1185">Reference proteome</keyword>
<dbReference type="GO" id="GO:0050661">
    <property type="term" value="F:NADP binding"/>
    <property type="evidence" value="ECO:0007669"/>
    <property type="project" value="InterPro"/>
</dbReference>
<dbReference type="PANTHER" id="PTHR43580:SF2">
    <property type="entry name" value="CYTOKINE-LIKE NUCLEAR FACTOR N-PAC"/>
    <property type="match status" value="1"/>
</dbReference>
<feature type="active site" evidence="2">
    <location>
        <position position="167"/>
    </location>
</feature>
<sequence>MIAFLGMGHLGANFVKAMLDKGRKVNVWNRTPAKATDLEADGAKAFANIADAVNGATHIHLTLKDDAAVDEVLEQASAGFSAGAIILDHTTTSTAGAAKRAEYWKKRGFAYLHAPVFMGPQNARESTGSMLVSGDQQLIEEVTPLLAAMTGKVLNFGTDPSKAAGLKLIGNLLLIAMTGGLSDALSLAGATGVTVEDMAKLFETFNPGNTLQARLKKMTSDTFDQPTWELNMARKDAGLMMKEVSGKPPMVIVPPVAAVMDKWIANGHGHQDWTVIAKDSL</sequence>
<dbReference type="GO" id="GO:0016491">
    <property type="term" value="F:oxidoreductase activity"/>
    <property type="evidence" value="ECO:0007669"/>
    <property type="project" value="UniProtKB-KW"/>
</dbReference>